<feature type="region of interest" description="Disordered" evidence="2">
    <location>
        <begin position="662"/>
        <end position="724"/>
    </location>
</feature>
<feature type="compositionally biased region" description="Polar residues" evidence="2">
    <location>
        <begin position="216"/>
        <end position="227"/>
    </location>
</feature>
<evidence type="ECO:0000256" key="2">
    <source>
        <dbReference type="SAM" id="MobiDB-lite"/>
    </source>
</evidence>
<proteinExistence type="predicted"/>
<dbReference type="PANTHER" id="PTHR15241">
    <property type="entry name" value="TRANSFORMER-2-RELATED"/>
    <property type="match status" value="1"/>
</dbReference>
<feature type="compositionally biased region" description="Polar residues" evidence="2">
    <location>
        <begin position="134"/>
        <end position="144"/>
    </location>
</feature>
<dbReference type="SMART" id="SM00360">
    <property type="entry name" value="RRM"/>
    <property type="match status" value="3"/>
</dbReference>
<feature type="domain" description="RRM" evidence="3">
    <location>
        <begin position="457"/>
        <end position="560"/>
    </location>
</feature>
<dbReference type="InterPro" id="IPR000504">
    <property type="entry name" value="RRM_dom"/>
</dbReference>
<dbReference type="OrthoDB" id="410044at2759"/>
<keyword evidence="5" id="KW-1185">Reference proteome</keyword>
<comment type="caution">
    <text evidence="4">The sequence shown here is derived from an EMBL/GenBank/DDBJ whole genome shotgun (WGS) entry which is preliminary data.</text>
</comment>
<dbReference type="GO" id="GO:0003723">
    <property type="term" value="F:RNA binding"/>
    <property type="evidence" value="ECO:0007669"/>
    <property type="project" value="UniProtKB-UniRule"/>
</dbReference>
<evidence type="ECO:0000313" key="4">
    <source>
        <dbReference type="EMBL" id="KAH0543779.1"/>
    </source>
</evidence>
<dbReference type="AlphaFoldDB" id="A0A9P8IA72"/>
<reference evidence="4" key="1">
    <citation type="submission" date="2021-03" db="EMBL/GenBank/DDBJ databases">
        <title>Comparative genomics and phylogenomic investigation of the class Geoglossomycetes provide insights into ecological specialization and systematics.</title>
        <authorList>
            <person name="Melie T."/>
            <person name="Pirro S."/>
            <person name="Miller A.N."/>
            <person name="Quandt A."/>
        </authorList>
    </citation>
    <scope>NUCLEOTIDE SEQUENCE</scope>
    <source>
        <strain evidence="4">GBOQ0MN5Z8</strain>
    </source>
</reference>
<dbReference type="CDD" id="cd00590">
    <property type="entry name" value="RRM_SF"/>
    <property type="match status" value="1"/>
</dbReference>
<evidence type="ECO:0000313" key="5">
    <source>
        <dbReference type="Proteomes" id="UP000698800"/>
    </source>
</evidence>
<protein>
    <recommendedName>
        <fullName evidence="3">RRM domain-containing protein</fullName>
    </recommendedName>
</protein>
<dbReference type="PROSITE" id="PS50102">
    <property type="entry name" value="RRM"/>
    <property type="match status" value="2"/>
</dbReference>
<accession>A0A9P8IA72</accession>
<feature type="compositionally biased region" description="Low complexity" evidence="2">
    <location>
        <begin position="160"/>
        <end position="173"/>
    </location>
</feature>
<feature type="compositionally biased region" description="Polar residues" evidence="2">
    <location>
        <begin position="174"/>
        <end position="186"/>
    </location>
</feature>
<dbReference type="InterPro" id="IPR012677">
    <property type="entry name" value="Nucleotide-bd_a/b_plait_sf"/>
</dbReference>
<gene>
    <name evidence="4" type="ORF">FGG08_001961</name>
</gene>
<evidence type="ECO:0000259" key="3">
    <source>
        <dbReference type="PROSITE" id="PS50102"/>
    </source>
</evidence>
<dbReference type="SUPFAM" id="SSF54928">
    <property type="entry name" value="RNA-binding domain, RBD"/>
    <property type="match status" value="2"/>
</dbReference>
<feature type="region of interest" description="Disordered" evidence="2">
    <location>
        <begin position="760"/>
        <end position="799"/>
    </location>
</feature>
<dbReference type="EMBL" id="JAGHQL010000027">
    <property type="protein sequence ID" value="KAH0543779.1"/>
    <property type="molecule type" value="Genomic_DNA"/>
</dbReference>
<feature type="compositionally biased region" description="Polar residues" evidence="2">
    <location>
        <begin position="85"/>
        <end position="98"/>
    </location>
</feature>
<dbReference type="Gene3D" id="3.30.70.330">
    <property type="match status" value="2"/>
</dbReference>
<feature type="region of interest" description="Disordered" evidence="2">
    <location>
        <begin position="1"/>
        <end position="258"/>
    </location>
</feature>
<evidence type="ECO:0000256" key="1">
    <source>
        <dbReference type="PROSITE-ProRule" id="PRU00176"/>
    </source>
</evidence>
<keyword evidence="1" id="KW-0694">RNA-binding</keyword>
<feature type="compositionally biased region" description="Low complexity" evidence="2">
    <location>
        <begin position="703"/>
        <end position="714"/>
    </location>
</feature>
<dbReference type="Proteomes" id="UP000698800">
    <property type="component" value="Unassembled WGS sequence"/>
</dbReference>
<dbReference type="PANTHER" id="PTHR15241:SF304">
    <property type="entry name" value="RRM DOMAIN-CONTAINING PROTEIN"/>
    <property type="match status" value="1"/>
</dbReference>
<organism evidence="4 5">
    <name type="scientific">Glutinoglossum americanum</name>
    <dbReference type="NCBI Taxonomy" id="1670608"/>
    <lineage>
        <taxon>Eukaryota</taxon>
        <taxon>Fungi</taxon>
        <taxon>Dikarya</taxon>
        <taxon>Ascomycota</taxon>
        <taxon>Pezizomycotina</taxon>
        <taxon>Geoglossomycetes</taxon>
        <taxon>Geoglossales</taxon>
        <taxon>Geoglossaceae</taxon>
        <taxon>Glutinoglossum</taxon>
    </lineage>
</organism>
<sequence>MKMFSPATPHKSPSRSTNDYDDASSVENGDSVIKGNHQVSLHGPSPASTYGDTEIDGSDPATPQEDGLLVRRSSKPLGLKPFVNSGKTGHSSPATGLLSSPHPIHDLRRPTASKGQTGRPRTLSDIRNDPTVGSVAQSTGTGTSPPRIPKGQRYYRARRSTNNTSSSSPGGRRQTFNSPSGNTPATPSKFVVHGRVSGTDDPFMSPKKGTPRRSGKSPNWRQSQGTPSAEHRNSSVAPASDLASHRNASPQGGRVGDAEEPISAENAQAKFLPSACVFVANLLQTSTDEELEHSVSTVFTEFGKCWVKIRRDNRQMPFAFVQYESSLTGPNKKKDDNARRAITEGRGRVIDGRRVRTERARVNRVLYISNLNGRPVSTMQAREIMEPFGELESITYPTETEMALYRLPRGCFVKYVYFQDAKDAQLFLRNDPNFQVEVPPIPQTAAGSMPRMETDPFAIHISGLDPETTTEDELIRYFGKHGRVVSASVHVKASRGGEYLPMRAAKVINNRLAKLSHEGPGWVCYAFVRFSRQEEAARAIDTEHNNFWHGRKIQVRVRELVDPVARAALRLMHLRGVQSSGESSTIPSHFRRMVHEQSDDLIRLQTPNIAASLNGGMTAISMASDGVRAMFPQQYMVPFGAMVEPHHYWNFGTQYPMGLHGPSQKYSGSHAPEDDSVPGLAPSMIAQGSYPHPGWYPHYNHEQAQSPASAPSSSTGQHPHSVPYQIFPQTMGHFAYPTAGIPYGQYHMGAYPYQTPEAGQVAHGVQQPATGYPQGCEERRSGNSPSMPTGRFEEQAPAS</sequence>
<feature type="domain" description="RRM" evidence="3">
    <location>
        <begin position="275"/>
        <end position="362"/>
    </location>
</feature>
<name>A0A9P8IA72_9PEZI</name>
<dbReference type="InterPro" id="IPR035979">
    <property type="entry name" value="RBD_domain_sf"/>
</dbReference>